<reference evidence="1 2" key="1">
    <citation type="submission" date="2024-06" db="EMBL/GenBank/DDBJ databases">
        <authorList>
            <person name="Kaempfer P."/>
            <person name="Viver T."/>
        </authorList>
    </citation>
    <scope>NUCLEOTIDE SEQUENCE [LARGE SCALE GENOMIC DNA]</scope>
    <source>
        <strain evidence="1 2">ST-37</strain>
    </source>
</reference>
<dbReference type="Gene3D" id="1.20.120.1550">
    <property type="entry name" value="Protein of unknown function DUF5063"/>
    <property type="match status" value="1"/>
</dbReference>
<proteinExistence type="predicted"/>
<sequence>MTIQLIHIINQIIKFGLESNLIINKNKRDLLLEKSLINIYSLYFDINYEFDDAKYKEYNEYRYAEIRKNVEHNFPDFGFYANAFDILNFENKDNFELGDAIDDLTDIILDLLQIKWRIENNSLNDGLWYFQLIFQDHTQQHIIDLLNYLKQRNKTNLLLS</sequence>
<gene>
    <name evidence="1" type="ORF">ABS765_14785</name>
</gene>
<dbReference type="Proteomes" id="UP001629058">
    <property type="component" value="Unassembled WGS sequence"/>
</dbReference>
<dbReference type="EMBL" id="JBELPY010000011">
    <property type="protein sequence ID" value="MFL9835291.1"/>
    <property type="molecule type" value="Genomic_DNA"/>
</dbReference>
<comment type="caution">
    <text evidence="1">The sequence shown here is derived from an EMBL/GenBank/DDBJ whole genome shotgun (WGS) entry which is preliminary data.</text>
</comment>
<keyword evidence="2" id="KW-1185">Reference proteome</keyword>
<evidence type="ECO:0000313" key="1">
    <source>
        <dbReference type="EMBL" id="MFL9835291.1"/>
    </source>
</evidence>
<accession>A0ABW8Y7J3</accession>
<evidence type="ECO:0000313" key="2">
    <source>
        <dbReference type="Proteomes" id="UP001629058"/>
    </source>
</evidence>
<protein>
    <submittedName>
        <fullName evidence="1">DUF5063 domain-containing protein</fullName>
    </submittedName>
</protein>
<dbReference type="InterPro" id="IPR038312">
    <property type="entry name" value="DUF5063_sf"/>
</dbReference>
<organism evidence="1 2">
    <name type="scientific">Chryseobacterium terrae</name>
    <dbReference type="NCBI Taxonomy" id="3163299"/>
    <lineage>
        <taxon>Bacteria</taxon>
        <taxon>Pseudomonadati</taxon>
        <taxon>Bacteroidota</taxon>
        <taxon>Flavobacteriia</taxon>
        <taxon>Flavobacteriales</taxon>
        <taxon>Weeksellaceae</taxon>
        <taxon>Chryseobacterium group</taxon>
        <taxon>Chryseobacterium</taxon>
    </lineage>
</organism>
<name>A0ABW8Y7J3_9FLAO</name>
<dbReference type="RefSeq" id="WP_408091888.1">
    <property type="nucleotide sequence ID" value="NZ_JBELPY010000011.1"/>
</dbReference>